<dbReference type="GO" id="GO:0016787">
    <property type="term" value="F:hydrolase activity"/>
    <property type="evidence" value="ECO:0007669"/>
    <property type="project" value="InterPro"/>
</dbReference>
<comment type="caution">
    <text evidence="3">The sequence shown here is derived from an EMBL/GenBank/DDBJ whole genome shotgun (WGS) entry which is preliminary data.</text>
</comment>
<gene>
    <name evidence="3" type="ORF">AWC38_SpisGene8831</name>
</gene>
<dbReference type="AlphaFoldDB" id="A0A2B4SAU8"/>
<evidence type="ECO:0000256" key="1">
    <source>
        <dbReference type="ARBA" id="ARBA00038310"/>
    </source>
</evidence>
<dbReference type="Proteomes" id="UP000225706">
    <property type="component" value="Unassembled WGS sequence"/>
</dbReference>
<dbReference type="PANTHER" id="PTHR43569">
    <property type="entry name" value="AMIDOHYDROLASE"/>
    <property type="match status" value="1"/>
</dbReference>
<dbReference type="InterPro" id="IPR006680">
    <property type="entry name" value="Amidohydro-rel"/>
</dbReference>
<sequence>MNLFHGKEIVDAHIHAINWIAKACSETAPLSLTKCFKTTGLPVTDKEEDDYKDEDDNSLSLLAQQLRVNQSILQNIEPPTEENIGDWETDLISSFTEPMAEESNEQFVHDDEEKHVDVPGSNLSHKEVLDIVTKLKNVVVHEDLLPSDKFYYPWPSAELTAIYRPFYLNDLEEALIPSPVRKVVFVQVNQTYEETDWILEVAKESSTIVGVVGWVDLTDPKVDAVLDKYMKHPKFKGVRNILEGEPDDWLGRESVQRGLGFLEERGLTYDLLVRTKHLDLANSVVQKFSNLHFVVDHAAKPEIKDGKVAAWKKGMEILSQNPNVFCKISGLVTEASHENWTVEDLIPYAKHVTSVFGAHRCMFGSDWPVCTMARDASYQKTFQAYLHCVSHLTEEEKQAIFCENVVKFYGLTSSSYCK</sequence>
<evidence type="ECO:0000313" key="4">
    <source>
        <dbReference type="Proteomes" id="UP000225706"/>
    </source>
</evidence>
<proteinExistence type="inferred from homology"/>
<dbReference type="Gene3D" id="3.20.20.140">
    <property type="entry name" value="Metal-dependent hydrolases"/>
    <property type="match status" value="1"/>
</dbReference>
<dbReference type="InterPro" id="IPR052350">
    <property type="entry name" value="Metallo-dep_Lactonases"/>
</dbReference>
<accession>A0A2B4SAU8</accession>
<dbReference type="PANTHER" id="PTHR43569:SF2">
    <property type="entry name" value="AMIDOHYDROLASE-RELATED DOMAIN-CONTAINING PROTEIN"/>
    <property type="match status" value="1"/>
</dbReference>
<protein>
    <submittedName>
        <fullName evidence="3">Uncharacterized protein y4mH</fullName>
    </submittedName>
</protein>
<reference evidence="4" key="1">
    <citation type="journal article" date="2017" name="bioRxiv">
        <title>Comparative analysis of the genomes of Stylophora pistillata and Acropora digitifera provides evidence for extensive differences between species of corals.</title>
        <authorList>
            <person name="Voolstra C.R."/>
            <person name="Li Y."/>
            <person name="Liew Y.J."/>
            <person name="Baumgarten S."/>
            <person name="Zoccola D."/>
            <person name="Flot J.-F."/>
            <person name="Tambutte S."/>
            <person name="Allemand D."/>
            <person name="Aranda M."/>
        </authorList>
    </citation>
    <scope>NUCLEOTIDE SEQUENCE [LARGE SCALE GENOMIC DNA]</scope>
</reference>
<evidence type="ECO:0000259" key="2">
    <source>
        <dbReference type="Pfam" id="PF04909"/>
    </source>
</evidence>
<dbReference type="SUPFAM" id="SSF51556">
    <property type="entry name" value="Metallo-dependent hydrolases"/>
    <property type="match status" value="1"/>
</dbReference>
<keyword evidence="4" id="KW-1185">Reference proteome</keyword>
<evidence type="ECO:0000313" key="3">
    <source>
        <dbReference type="EMBL" id="PFX26496.1"/>
    </source>
</evidence>
<dbReference type="EMBL" id="LSMT01000124">
    <property type="protein sequence ID" value="PFX26496.1"/>
    <property type="molecule type" value="Genomic_DNA"/>
</dbReference>
<organism evidence="3 4">
    <name type="scientific">Stylophora pistillata</name>
    <name type="common">Smooth cauliflower coral</name>
    <dbReference type="NCBI Taxonomy" id="50429"/>
    <lineage>
        <taxon>Eukaryota</taxon>
        <taxon>Metazoa</taxon>
        <taxon>Cnidaria</taxon>
        <taxon>Anthozoa</taxon>
        <taxon>Hexacorallia</taxon>
        <taxon>Scleractinia</taxon>
        <taxon>Astrocoeniina</taxon>
        <taxon>Pocilloporidae</taxon>
        <taxon>Stylophora</taxon>
    </lineage>
</organism>
<dbReference type="InterPro" id="IPR032466">
    <property type="entry name" value="Metal_Hydrolase"/>
</dbReference>
<name>A0A2B4SAU8_STYPI</name>
<comment type="similarity">
    <text evidence="1">Belongs to the metallo-dependent hydrolases superfamily.</text>
</comment>
<dbReference type="STRING" id="50429.A0A2B4SAU8"/>
<dbReference type="OrthoDB" id="2135488at2759"/>
<dbReference type="Pfam" id="PF04909">
    <property type="entry name" value="Amidohydro_2"/>
    <property type="match status" value="1"/>
</dbReference>
<feature type="domain" description="Amidohydrolase-related" evidence="2">
    <location>
        <begin position="159"/>
        <end position="411"/>
    </location>
</feature>